<feature type="transmembrane region" description="Helical" evidence="7">
    <location>
        <begin position="234"/>
        <end position="255"/>
    </location>
</feature>
<keyword evidence="6 7" id="KW-0472">Membrane</keyword>
<dbReference type="PROSITE" id="PS50850">
    <property type="entry name" value="MFS"/>
    <property type="match status" value="1"/>
</dbReference>
<feature type="transmembrane region" description="Helical" evidence="7">
    <location>
        <begin position="359"/>
        <end position="382"/>
    </location>
</feature>
<dbReference type="Proteomes" id="UP000252707">
    <property type="component" value="Unassembled WGS sequence"/>
</dbReference>
<dbReference type="PROSITE" id="PS00216">
    <property type="entry name" value="SUGAR_TRANSPORT_1"/>
    <property type="match status" value="1"/>
</dbReference>
<evidence type="ECO:0000256" key="2">
    <source>
        <dbReference type="ARBA" id="ARBA00022448"/>
    </source>
</evidence>
<dbReference type="Gene3D" id="1.20.1250.20">
    <property type="entry name" value="MFS general substrate transporter like domains"/>
    <property type="match status" value="2"/>
</dbReference>
<dbReference type="InterPro" id="IPR005829">
    <property type="entry name" value="Sugar_transporter_CS"/>
</dbReference>
<keyword evidence="5 7" id="KW-1133">Transmembrane helix</keyword>
<evidence type="ECO:0000256" key="7">
    <source>
        <dbReference type="SAM" id="Phobius"/>
    </source>
</evidence>
<comment type="subcellular location">
    <subcellularLocation>
        <location evidence="1">Cell membrane</location>
        <topology evidence="1">Multi-pass membrane protein</topology>
    </subcellularLocation>
</comment>
<dbReference type="AlphaFoldDB" id="A0A369BZ09"/>
<feature type="domain" description="Major facilitator superfamily (MFS) profile" evidence="8">
    <location>
        <begin position="1"/>
        <end position="386"/>
    </location>
</feature>
<feature type="transmembrane region" description="Helical" evidence="7">
    <location>
        <begin position="129"/>
        <end position="147"/>
    </location>
</feature>
<comment type="caution">
    <text evidence="9">The sequence shown here is derived from an EMBL/GenBank/DDBJ whole genome shotgun (WGS) entry which is preliminary data.</text>
</comment>
<feature type="transmembrane region" description="Helical" evidence="7">
    <location>
        <begin position="98"/>
        <end position="117"/>
    </location>
</feature>
<dbReference type="SUPFAM" id="SSF103473">
    <property type="entry name" value="MFS general substrate transporter"/>
    <property type="match status" value="1"/>
</dbReference>
<dbReference type="PANTHER" id="PTHR23517:SF2">
    <property type="entry name" value="MULTIDRUG RESISTANCE PROTEIN MDTH"/>
    <property type="match status" value="1"/>
</dbReference>
<organism evidence="9 10">
    <name type="scientific">Thioalbus denitrificans</name>
    <dbReference type="NCBI Taxonomy" id="547122"/>
    <lineage>
        <taxon>Bacteria</taxon>
        <taxon>Pseudomonadati</taxon>
        <taxon>Pseudomonadota</taxon>
        <taxon>Gammaproteobacteria</taxon>
        <taxon>Chromatiales</taxon>
        <taxon>Ectothiorhodospiraceae</taxon>
        <taxon>Thioalbus</taxon>
    </lineage>
</organism>
<dbReference type="RefSeq" id="WP_114281067.1">
    <property type="nucleotide sequence ID" value="NZ_QPJY01000014.1"/>
</dbReference>
<feature type="transmembrane region" description="Helical" evidence="7">
    <location>
        <begin position="267"/>
        <end position="286"/>
    </location>
</feature>
<dbReference type="OrthoDB" id="8524807at2"/>
<feature type="transmembrane region" description="Helical" evidence="7">
    <location>
        <begin position="69"/>
        <end position="86"/>
    </location>
</feature>
<keyword evidence="10" id="KW-1185">Reference proteome</keyword>
<accession>A0A369BZ09</accession>
<dbReference type="InterPro" id="IPR050171">
    <property type="entry name" value="MFS_Transporters"/>
</dbReference>
<proteinExistence type="predicted"/>
<evidence type="ECO:0000256" key="4">
    <source>
        <dbReference type="ARBA" id="ARBA00022692"/>
    </source>
</evidence>
<dbReference type="Pfam" id="PF07690">
    <property type="entry name" value="MFS_1"/>
    <property type="match status" value="2"/>
</dbReference>
<feature type="transmembrane region" description="Helical" evidence="7">
    <location>
        <begin position="330"/>
        <end position="353"/>
    </location>
</feature>
<dbReference type="GO" id="GO:0022857">
    <property type="term" value="F:transmembrane transporter activity"/>
    <property type="evidence" value="ECO:0007669"/>
    <property type="project" value="InterPro"/>
</dbReference>
<dbReference type="InterPro" id="IPR020846">
    <property type="entry name" value="MFS_dom"/>
</dbReference>
<dbReference type="InterPro" id="IPR036259">
    <property type="entry name" value="MFS_trans_sf"/>
</dbReference>
<feature type="transmembrane region" description="Helical" evidence="7">
    <location>
        <begin position="292"/>
        <end position="318"/>
    </location>
</feature>
<feature type="transmembrane region" description="Helical" evidence="7">
    <location>
        <begin position="159"/>
        <end position="178"/>
    </location>
</feature>
<gene>
    <name evidence="9" type="ORF">DFQ59_11420</name>
</gene>
<evidence type="ECO:0000313" key="10">
    <source>
        <dbReference type="Proteomes" id="UP000252707"/>
    </source>
</evidence>
<feature type="transmembrane region" description="Helical" evidence="7">
    <location>
        <begin position="43"/>
        <end position="62"/>
    </location>
</feature>
<dbReference type="PANTHER" id="PTHR23517">
    <property type="entry name" value="RESISTANCE PROTEIN MDTM, PUTATIVE-RELATED-RELATED"/>
    <property type="match status" value="1"/>
</dbReference>
<feature type="transmembrane region" description="Helical" evidence="7">
    <location>
        <begin position="204"/>
        <end position="228"/>
    </location>
</feature>
<keyword evidence="4 7" id="KW-0812">Transmembrane</keyword>
<dbReference type="GO" id="GO:0005886">
    <property type="term" value="C:plasma membrane"/>
    <property type="evidence" value="ECO:0007669"/>
    <property type="project" value="UniProtKB-SubCell"/>
</dbReference>
<evidence type="ECO:0000256" key="3">
    <source>
        <dbReference type="ARBA" id="ARBA00022475"/>
    </source>
</evidence>
<reference evidence="9 10" key="1">
    <citation type="submission" date="2018-07" db="EMBL/GenBank/DDBJ databases">
        <title>Genomic Encyclopedia of Type Strains, Phase IV (KMG-IV): sequencing the most valuable type-strain genomes for metagenomic binning, comparative biology and taxonomic classification.</title>
        <authorList>
            <person name="Goeker M."/>
        </authorList>
    </citation>
    <scope>NUCLEOTIDE SEQUENCE [LARGE SCALE GENOMIC DNA]</scope>
    <source>
        <strain evidence="9 10">DSM 26407</strain>
    </source>
</reference>
<evidence type="ECO:0000256" key="1">
    <source>
        <dbReference type="ARBA" id="ARBA00004651"/>
    </source>
</evidence>
<keyword evidence="2" id="KW-0813">Transport</keyword>
<evidence type="ECO:0000256" key="5">
    <source>
        <dbReference type="ARBA" id="ARBA00022989"/>
    </source>
</evidence>
<dbReference type="PRINTS" id="PR01036">
    <property type="entry name" value="TCRTETB"/>
</dbReference>
<dbReference type="InterPro" id="IPR011701">
    <property type="entry name" value="MFS"/>
</dbReference>
<sequence>MHLIPVTICIYLLMLPVTGMVPVLNELTLGRHPHLTDFDKHLFMSANMAGALLFAPIAGIVSDALGRRRVIIVAALLVNTLALWMLTREWSYPAYLGWRFLEGCAHISALSLLMALGADHARRGGEGGAMGLVGAAVSLGVATGAPLGGVVGHGDALRVPGYGSALMLALALFALAALREGPATGSRPGLGRLLRSLLAGRRLLVPYAFAFIDRLTVGFIVSTLSLYLATEQGLSAREIGAVMAAFLIPFALLTYPSGLLSRRWNRLGMMILGSLLYGVVLTAVGFAPGRAIVWLMLGGGVVAALMYAPSLVLTAELAGPQQKASAMSGFNLAGSLGFVAGPLAGGALVTLLGSEGAPAYPAAFLVVGGLEVLCALAFLPLLGRFRA</sequence>
<evidence type="ECO:0000259" key="8">
    <source>
        <dbReference type="PROSITE" id="PS50850"/>
    </source>
</evidence>
<evidence type="ECO:0000313" key="9">
    <source>
        <dbReference type="EMBL" id="RCX24864.1"/>
    </source>
</evidence>
<evidence type="ECO:0000256" key="6">
    <source>
        <dbReference type="ARBA" id="ARBA00023136"/>
    </source>
</evidence>
<keyword evidence="3" id="KW-1003">Cell membrane</keyword>
<name>A0A369BZ09_9GAMM</name>
<protein>
    <submittedName>
        <fullName evidence="9">Putative MFS family arabinose efflux permease</fullName>
    </submittedName>
</protein>
<dbReference type="EMBL" id="QPJY01000014">
    <property type="protein sequence ID" value="RCX24864.1"/>
    <property type="molecule type" value="Genomic_DNA"/>
</dbReference>